<evidence type="ECO:0000256" key="8">
    <source>
        <dbReference type="SAM" id="MobiDB-lite"/>
    </source>
</evidence>
<dbReference type="GO" id="GO:0036498">
    <property type="term" value="P:IRE1-mediated unfolded protein response"/>
    <property type="evidence" value="ECO:0007669"/>
    <property type="project" value="TreeGrafter"/>
</dbReference>
<keyword evidence="2" id="KW-0723">Serine/threonine-protein kinase</keyword>
<dbReference type="Gene3D" id="1.10.510.10">
    <property type="entry name" value="Transferase(Phosphotransferase) domain 1"/>
    <property type="match status" value="1"/>
</dbReference>
<keyword evidence="3" id="KW-0808">Transferase</keyword>
<feature type="region of interest" description="Disordered" evidence="8">
    <location>
        <begin position="313"/>
        <end position="338"/>
    </location>
</feature>
<organism evidence="12 13">
    <name type="scientific">Streblomastix strix</name>
    <dbReference type="NCBI Taxonomy" id="222440"/>
    <lineage>
        <taxon>Eukaryota</taxon>
        <taxon>Metamonada</taxon>
        <taxon>Preaxostyla</taxon>
        <taxon>Oxymonadida</taxon>
        <taxon>Streblomastigidae</taxon>
        <taxon>Streblomastix</taxon>
    </lineage>
</organism>
<dbReference type="PANTHER" id="PTHR13954">
    <property type="entry name" value="IRE1-RELATED"/>
    <property type="match status" value="1"/>
</dbReference>
<evidence type="ECO:0000256" key="7">
    <source>
        <dbReference type="ARBA" id="ARBA00022840"/>
    </source>
</evidence>
<dbReference type="InterPro" id="IPR045133">
    <property type="entry name" value="IRE1/2-like"/>
</dbReference>
<dbReference type="GO" id="GO:0006397">
    <property type="term" value="P:mRNA processing"/>
    <property type="evidence" value="ECO:0007669"/>
    <property type="project" value="InterPro"/>
</dbReference>
<dbReference type="GO" id="GO:1990604">
    <property type="term" value="C:IRE1-TRAF2-ASK1 complex"/>
    <property type="evidence" value="ECO:0007669"/>
    <property type="project" value="TreeGrafter"/>
</dbReference>
<dbReference type="PROSITE" id="PS00108">
    <property type="entry name" value="PROTEIN_KINASE_ST"/>
    <property type="match status" value="1"/>
</dbReference>
<evidence type="ECO:0000256" key="2">
    <source>
        <dbReference type="ARBA" id="ARBA00022527"/>
    </source>
</evidence>
<dbReference type="Gene3D" id="3.30.200.20">
    <property type="entry name" value="Phosphorylase Kinase, domain 1"/>
    <property type="match status" value="1"/>
</dbReference>
<feature type="compositionally biased region" description="Basic residues" evidence="8">
    <location>
        <begin position="839"/>
        <end position="850"/>
    </location>
</feature>
<evidence type="ECO:0000256" key="4">
    <source>
        <dbReference type="ARBA" id="ARBA00022729"/>
    </source>
</evidence>
<protein>
    <recommendedName>
        <fullName evidence="1">non-specific serine/threonine protein kinase</fullName>
        <ecNumber evidence="1">2.7.11.1</ecNumber>
    </recommendedName>
</protein>
<feature type="region of interest" description="Disordered" evidence="8">
    <location>
        <begin position="819"/>
        <end position="892"/>
    </location>
</feature>
<dbReference type="SMART" id="SM00580">
    <property type="entry name" value="PUG"/>
    <property type="match status" value="1"/>
</dbReference>
<dbReference type="GO" id="GO:0051082">
    <property type="term" value="F:unfolded protein binding"/>
    <property type="evidence" value="ECO:0007669"/>
    <property type="project" value="TreeGrafter"/>
</dbReference>
<feature type="domain" description="Protein kinase" evidence="10">
    <location>
        <begin position="461"/>
        <end position="953"/>
    </location>
</feature>
<evidence type="ECO:0000313" key="12">
    <source>
        <dbReference type="EMBL" id="KAA6399829.1"/>
    </source>
</evidence>
<dbReference type="OrthoDB" id="63989at2759"/>
<dbReference type="EC" id="2.7.11.1" evidence="1"/>
<dbReference type="InterPro" id="IPR000719">
    <property type="entry name" value="Prot_kinase_dom"/>
</dbReference>
<accession>A0A5J4X051</accession>
<name>A0A5J4X051_9EUKA</name>
<dbReference type="Pfam" id="PF07714">
    <property type="entry name" value="PK_Tyr_Ser-Thr"/>
    <property type="match status" value="1"/>
</dbReference>
<keyword evidence="6 12" id="KW-0418">Kinase</keyword>
<reference evidence="12 13" key="1">
    <citation type="submission" date="2019-03" db="EMBL/GenBank/DDBJ databases">
        <title>Single cell metagenomics reveals metabolic interactions within the superorganism composed of flagellate Streblomastix strix and complex community of Bacteroidetes bacteria on its surface.</title>
        <authorList>
            <person name="Treitli S.C."/>
            <person name="Kolisko M."/>
            <person name="Husnik F."/>
            <person name="Keeling P."/>
            <person name="Hampl V."/>
        </authorList>
    </citation>
    <scope>NUCLEOTIDE SEQUENCE [LARGE SCALE GENOMIC DNA]</scope>
    <source>
        <strain evidence="12">ST1C</strain>
    </source>
</reference>
<dbReference type="InterPro" id="IPR008271">
    <property type="entry name" value="Ser/Thr_kinase_AS"/>
</dbReference>
<evidence type="ECO:0000259" key="10">
    <source>
        <dbReference type="PROSITE" id="PS50011"/>
    </source>
</evidence>
<dbReference type="GO" id="GO:0004674">
    <property type="term" value="F:protein serine/threonine kinase activity"/>
    <property type="evidence" value="ECO:0007669"/>
    <property type="project" value="UniProtKB-KW"/>
</dbReference>
<dbReference type="InterPro" id="IPR010513">
    <property type="entry name" value="KEN_dom"/>
</dbReference>
<dbReference type="Pfam" id="PF06479">
    <property type="entry name" value="Ribonuc_2-5A"/>
    <property type="match status" value="1"/>
</dbReference>
<keyword evidence="7" id="KW-0067">ATP-binding</keyword>
<keyword evidence="9" id="KW-0472">Membrane</keyword>
<keyword evidence="4" id="KW-0732">Signal</keyword>
<dbReference type="PROSITE" id="PS51392">
    <property type="entry name" value="KEN"/>
    <property type="match status" value="1"/>
</dbReference>
<comment type="caution">
    <text evidence="12">The sequence shown here is derived from an EMBL/GenBank/DDBJ whole genome shotgun (WGS) entry which is preliminary data.</text>
</comment>
<dbReference type="FunFam" id="3.30.200.20:FF:000077">
    <property type="entry name" value="Putative Serine/threonine-protein kinase/endoribonuclease IRE1"/>
    <property type="match status" value="1"/>
</dbReference>
<sequence>MLRRRQIYLQDGGHMRKNDNNNINDNNNNQYQFPSNIQLWEVRKPAPHHPFTKQHLQQNQQQNVQHKTIIVPQTGECIDEDEAVYAYEEWIRFKKQEKNTQKFDPDDNLGLMWFPTVLTEEESEKKKKEGAIVYYDKRIINKRSDIVDVDFDGIDQIKKDKEKDEQQLVVYPQQQLSIQQQKEQQQQQIQPYMNIEEYLQKQPFIIISPHSMKILSVIAICLFSSAVFVICGILYGAKKMREVRDELKSIENEKERIRQLEKTHEREISEQKEQTRLKEIERERQREIEWAKLDQIREDKELERERIRERREKEREKLKDEKQKQKEQQKEKKKKEKEIIRQQELEQERIKQLQLEKERFIEFQKEKELEKELEIQREKEREEKQIAIIIKAIAEQKEEQLELAKSQLKQENKLNESNNNQILDINSQSNQLLFPLDSTLSFITPQLPQSSQPRKIGRLIVMEGILLGVGSNGTCVFKGILDGRFVAVKRIQRPFVKYAARELQILIKSESHQRVVRYYSLEEDQHFVFLALELCCKTLIEYLQEVYKEGRISCDEINKQRRKDENDERKHEEMAKIALYKPEKEKNKEKPVVQGAQSFTYRSKGLDVIIKAQNIQVISRGKLTTNSGTAPKNGTFGQYIVINRIVNQSLVVSWLKFEQQFIWFEHYPPCPNDKRTNFQIKKILIEIAEGLAYLHSLNIVHRDIKPGNILVDAKNRIKISDMGLSKYFEDQEEQEQEKLQLKSKEKLNDADLIKNDENEQAQIIESIIAQNQLKLPSNVLEGMDTTVQIHERIRLAKAADIFSLGCVFFFVLMGGEEKDGNSNSAEIESEYEIEQKQKKDQKRNKNRKNKKFDAKTKNQKEKPNNNKYDDNSSNIDSDPDNDNNNDNNNNKHIIVSAHPFGTWTERTYKIAQGDLSRLGNLRDCEARNLLQRMLRMDPHQRPNIDEVLLDPFLWDSEKRLQFLCDVSDRLENEPPNAAVCVAVDDRSGDVIKSDGKGQEPDWMALVTQELRNDLVKFRKYKSNSLRDLLRVIRNKNSHFGGLPDELKEQFVNQPEGFLLYFEKRFPNIIRVVHDITAQGPLRHEELFKKYFA</sequence>
<evidence type="ECO:0000259" key="11">
    <source>
        <dbReference type="PROSITE" id="PS51392"/>
    </source>
</evidence>
<evidence type="ECO:0000256" key="1">
    <source>
        <dbReference type="ARBA" id="ARBA00012513"/>
    </source>
</evidence>
<feature type="domain" description="KEN" evidence="11">
    <location>
        <begin position="956"/>
        <end position="1092"/>
    </location>
</feature>
<evidence type="ECO:0000256" key="9">
    <source>
        <dbReference type="SAM" id="Phobius"/>
    </source>
</evidence>
<dbReference type="InterPro" id="IPR001245">
    <property type="entry name" value="Ser-Thr/Tyr_kinase_cat_dom"/>
</dbReference>
<evidence type="ECO:0000256" key="6">
    <source>
        <dbReference type="ARBA" id="ARBA00022777"/>
    </source>
</evidence>
<evidence type="ECO:0000313" key="13">
    <source>
        <dbReference type="Proteomes" id="UP000324800"/>
    </source>
</evidence>
<dbReference type="InterPro" id="IPR038357">
    <property type="entry name" value="KEN_sf"/>
</dbReference>
<dbReference type="SUPFAM" id="SSF56112">
    <property type="entry name" value="Protein kinase-like (PK-like)"/>
    <property type="match status" value="1"/>
</dbReference>
<dbReference type="Proteomes" id="UP000324800">
    <property type="component" value="Unassembled WGS sequence"/>
</dbReference>
<dbReference type="SMART" id="SM00220">
    <property type="entry name" value="S_TKc"/>
    <property type="match status" value="1"/>
</dbReference>
<evidence type="ECO:0000256" key="5">
    <source>
        <dbReference type="ARBA" id="ARBA00022741"/>
    </source>
</evidence>
<gene>
    <name evidence="12" type="ORF">EZS28_004647</name>
</gene>
<dbReference type="PANTHER" id="PTHR13954:SF6">
    <property type="entry name" value="NON-SPECIFIC SERINE_THREONINE PROTEIN KINASE"/>
    <property type="match status" value="1"/>
</dbReference>
<proteinExistence type="predicted"/>
<keyword evidence="5" id="KW-0547">Nucleotide-binding</keyword>
<dbReference type="PROSITE" id="PS50011">
    <property type="entry name" value="PROTEIN_KINASE_DOM"/>
    <property type="match status" value="1"/>
</dbReference>
<feature type="compositionally biased region" description="Basic and acidic residues" evidence="8">
    <location>
        <begin position="851"/>
        <end position="870"/>
    </location>
</feature>
<dbReference type="Gene3D" id="1.20.1440.180">
    <property type="entry name" value="KEN domain"/>
    <property type="match status" value="1"/>
</dbReference>
<dbReference type="GO" id="GO:0005524">
    <property type="term" value="F:ATP binding"/>
    <property type="evidence" value="ECO:0007669"/>
    <property type="project" value="UniProtKB-KW"/>
</dbReference>
<keyword evidence="9" id="KW-0812">Transmembrane</keyword>
<dbReference type="GO" id="GO:0004521">
    <property type="term" value="F:RNA endonuclease activity"/>
    <property type="evidence" value="ECO:0007669"/>
    <property type="project" value="InterPro"/>
</dbReference>
<dbReference type="AlphaFoldDB" id="A0A5J4X051"/>
<dbReference type="EMBL" id="SNRW01000672">
    <property type="protein sequence ID" value="KAA6399829.1"/>
    <property type="molecule type" value="Genomic_DNA"/>
</dbReference>
<dbReference type="InterPro" id="IPR011009">
    <property type="entry name" value="Kinase-like_dom_sf"/>
</dbReference>
<keyword evidence="9" id="KW-1133">Transmembrane helix</keyword>
<evidence type="ECO:0000256" key="3">
    <source>
        <dbReference type="ARBA" id="ARBA00022679"/>
    </source>
</evidence>
<feature type="transmembrane region" description="Helical" evidence="9">
    <location>
        <begin position="214"/>
        <end position="237"/>
    </location>
</feature>